<reference evidence="2" key="1">
    <citation type="submission" date="2019-05" db="EMBL/GenBank/DDBJ databases">
        <title>Prevotella brunnea sp. nov., isolated from a wound of a patient.</title>
        <authorList>
            <person name="Buhl M."/>
        </authorList>
    </citation>
    <scope>NUCLEOTIDE SEQUENCE [LARGE SCALE GENOMIC DNA]</scope>
    <source>
        <strain evidence="2">A2672</strain>
    </source>
</reference>
<keyword evidence="1" id="KW-0645">Protease</keyword>
<dbReference type="Gene3D" id="3.40.50.11970">
    <property type="match status" value="1"/>
</dbReference>
<protein>
    <submittedName>
        <fullName evidence="1">Clostripain family protease</fullName>
    </submittedName>
</protein>
<dbReference type="GO" id="GO:0008233">
    <property type="term" value="F:peptidase activity"/>
    <property type="evidence" value="ECO:0007669"/>
    <property type="project" value="UniProtKB-KW"/>
</dbReference>
<evidence type="ECO:0000313" key="2">
    <source>
        <dbReference type="Proteomes" id="UP000321612"/>
    </source>
</evidence>
<dbReference type="AlphaFoldDB" id="A0A5C8GKX8"/>
<comment type="caution">
    <text evidence="1">The sequence shown here is derived from an EMBL/GenBank/DDBJ whole genome shotgun (WGS) entry which is preliminary data.</text>
</comment>
<dbReference type="GO" id="GO:0006508">
    <property type="term" value="P:proteolysis"/>
    <property type="evidence" value="ECO:0007669"/>
    <property type="project" value="UniProtKB-KW"/>
</dbReference>
<accession>A0A5C8GKX8</accession>
<proteinExistence type="predicted"/>
<keyword evidence="2" id="KW-1185">Reference proteome</keyword>
<dbReference type="PANTHER" id="PTHR37835">
    <property type="entry name" value="ALPHA-CLOSTRIPAIN"/>
    <property type="match status" value="1"/>
</dbReference>
<organism evidence="1 2">
    <name type="scientific">Prevotella brunnea</name>
    <dbReference type="NCBI Taxonomy" id="2508867"/>
    <lineage>
        <taxon>Bacteria</taxon>
        <taxon>Pseudomonadati</taxon>
        <taxon>Bacteroidota</taxon>
        <taxon>Bacteroidia</taxon>
        <taxon>Bacteroidales</taxon>
        <taxon>Prevotellaceae</taxon>
        <taxon>Prevotella</taxon>
    </lineage>
</organism>
<dbReference type="Proteomes" id="UP000321612">
    <property type="component" value="Unassembled WGS sequence"/>
</dbReference>
<name>A0A5C8GKX8_9BACT</name>
<dbReference type="PANTHER" id="PTHR37835:SF1">
    <property type="entry name" value="ALPHA-CLOSTRIPAIN"/>
    <property type="match status" value="1"/>
</dbReference>
<dbReference type="PROSITE" id="PS51257">
    <property type="entry name" value="PROKAR_LIPOPROTEIN"/>
    <property type="match status" value="1"/>
</dbReference>
<dbReference type="InterPro" id="IPR005077">
    <property type="entry name" value="Peptidase_C11"/>
</dbReference>
<dbReference type="RefSeq" id="WP_147785558.1">
    <property type="nucleotide sequence ID" value="NZ_SDIK01000033.1"/>
</dbReference>
<evidence type="ECO:0000313" key="1">
    <source>
        <dbReference type="EMBL" id="TXJ62349.1"/>
    </source>
</evidence>
<dbReference type="OrthoDB" id="5507507at2"/>
<dbReference type="EMBL" id="SDIK01000033">
    <property type="protein sequence ID" value="TXJ62349.1"/>
    <property type="molecule type" value="Genomic_DNA"/>
</dbReference>
<gene>
    <name evidence="1" type="ORF">ETF27_04940</name>
</gene>
<sequence length="374" mass="41503">MKQITKLVIALCVLTSCSREWQDNQQSDYRTVLAYIAADNDLNKEARDKCDALLEGWHPHDGGLLAVADNGSQPVLMKAAGNNGKKQWDTLRVYEHTDMADAALLRRVVEEMPTIAPAKCYGLIVFSHATGWLPKGAFAHPDSYAPAIGSRTLITAGSKEMSIDDFAAALPDRGFCFIVFDMCFMANTEALYALRNKTHAFAVSTAEVLSPGFTPAYRTSLSRLYTPHPDLVGFAQDFFNYWNSQEGIYRSATVSVVKSNGLEELATWAKQQHAAEKIAASSDSLLKATQTYDRLPVHLFHDLYDVLGSCVHTEAERQQLNDIFSRTVILSKTTGRIVQLPIMRHSGLSTYIPRSTLPALNMAHEQTAWQRAIK</sequence>
<dbReference type="Pfam" id="PF03415">
    <property type="entry name" value="Peptidase_C11"/>
    <property type="match status" value="1"/>
</dbReference>
<keyword evidence="1" id="KW-0378">Hydrolase</keyword>